<gene>
    <name evidence="1" type="ORF">BMI79_21640</name>
</gene>
<evidence type="ECO:0000313" key="2">
    <source>
        <dbReference type="Proteomes" id="UP000216021"/>
    </source>
</evidence>
<protein>
    <recommendedName>
        <fullName evidence="3">Chemotaxis protein</fullName>
    </recommendedName>
</protein>
<accession>A0A1S8CDW5</accession>
<dbReference type="EMBL" id="MOXD01000023">
    <property type="protein sequence ID" value="OMQ18939.1"/>
    <property type="molecule type" value="Genomic_DNA"/>
</dbReference>
<dbReference type="AlphaFoldDB" id="A0A1S8CDW5"/>
<comment type="caution">
    <text evidence="1">The sequence shown here is derived from an EMBL/GenBank/DDBJ whole genome shotgun (WGS) entry which is preliminary data.</text>
</comment>
<proteinExistence type="predicted"/>
<reference evidence="1 2" key="1">
    <citation type="submission" date="2016-11" db="EMBL/GenBank/DDBJ databases">
        <title>Rahnella oryzae sp. nov., isolated from rice root.</title>
        <authorList>
            <person name="Zhang X.-X."/>
            <person name="Zhang J."/>
        </authorList>
    </citation>
    <scope>NUCLEOTIDE SEQUENCE [LARGE SCALE GENOMIC DNA]</scope>
    <source>
        <strain evidence="1 2">J11-6</strain>
    </source>
</reference>
<dbReference type="Proteomes" id="UP000216021">
    <property type="component" value="Unassembled WGS sequence"/>
</dbReference>
<evidence type="ECO:0000313" key="1">
    <source>
        <dbReference type="EMBL" id="OMQ18939.1"/>
    </source>
</evidence>
<name>A0A1S8CDW5_9GAMM</name>
<dbReference type="Pfam" id="PF13990">
    <property type="entry name" value="YjcZ"/>
    <property type="match status" value="1"/>
</dbReference>
<sequence length="288" mass="32496">MTTQDVVQVLPCLHEKFVVDLANGVDIVRDHTRIQQSQRFFERLWHDLTGTNVQRQQAINASLADGVDSSLRWLIELTGSLAKSHYAITQVNDRVNQLVHHTAEIAHYAAETRSQLHQFAENVNTRCLALEQEVQGLRQTQNGMLHLNRVFTRWQAGRYPQFSLAGRCYAVIEALRWGAFGDLLRSSDASQHNVLIDDLRDRAITQMLRDADVTASERKNSDFWLAVPDTHFGEGLAYLGDWCDPHYHPVVSAITQTDQVLPLGMPIRSTAERLASAMVDEVFGGVQP</sequence>
<dbReference type="InterPro" id="IPR025599">
    <property type="entry name" value="YjcZ"/>
</dbReference>
<evidence type="ECO:0008006" key="3">
    <source>
        <dbReference type="Google" id="ProtNLM"/>
    </source>
</evidence>
<dbReference type="STRING" id="2034155.BMI79_21640"/>
<keyword evidence="2" id="KW-1185">Reference proteome</keyword>
<organism evidence="1 2">
    <name type="scientific">Serratia oryzae</name>
    <dbReference type="NCBI Taxonomy" id="2034155"/>
    <lineage>
        <taxon>Bacteria</taxon>
        <taxon>Pseudomonadati</taxon>
        <taxon>Pseudomonadota</taxon>
        <taxon>Gammaproteobacteria</taxon>
        <taxon>Enterobacterales</taxon>
        <taxon>Yersiniaceae</taxon>
        <taxon>Serratia</taxon>
    </lineage>
</organism>